<keyword evidence="2" id="KW-0472">Membrane</keyword>
<reference evidence="4 5" key="1">
    <citation type="submission" date="2019-07" db="EMBL/GenBank/DDBJ databases">
        <title>Whole genome shotgun sequence of Pseudonocardia asaccharolytica NBRC 16224.</title>
        <authorList>
            <person name="Hosoyama A."/>
            <person name="Uohara A."/>
            <person name="Ohji S."/>
            <person name="Ichikawa N."/>
        </authorList>
    </citation>
    <scope>NUCLEOTIDE SEQUENCE [LARGE SCALE GENOMIC DNA]</scope>
    <source>
        <strain evidence="4 5">NBRC 16224</strain>
    </source>
</reference>
<dbReference type="Gene3D" id="1.10.287.70">
    <property type="match status" value="1"/>
</dbReference>
<evidence type="ECO:0000256" key="2">
    <source>
        <dbReference type="SAM" id="Phobius"/>
    </source>
</evidence>
<dbReference type="InterPro" id="IPR013099">
    <property type="entry name" value="K_chnl_dom"/>
</dbReference>
<keyword evidence="2" id="KW-0812">Transmembrane</keyword>
<keyword evidence="5" id="KW-1185">Reference proteome</keyword>
<dbReference type="AlphaFoldDB" id="A0A511D4U8"/>
<feature type="transmembrane region" description="Helical" evidence="2">
    <location>
        <begin position="31"/>
        <end position="53"/>
    </location>
</feature>
<comment type="caution">
    <text evidence="4">The sequence shown here is derived from an EMBL/GenBank/DDBJ whole genome shotgun (WGS) entry which is preliminary data.</text>
</comment>
<accession>A0A511D4U8</accession>
<feature type="region of interest" description="Disordered" evidence="1">
    <location>
        <begin position="159"/>
        <end position="178"/>
    </location>
</feature>
<evidence type="ECO:0000259" key="3">
    <source>
        <dbReference type="Pfam" id="PF07885"/>
    </source>
</evidence>
<feature type="domain" description="Potassium channel" evidence="3">
    <location>
        <begin position="72"/>
        <end position="147"/>
    </location>
</feature>
<keyword evidence="2" id="KW-1133">Transmembrane helix</keyword>
<dbReference type="EMBL" id="BJVI01000046">
    <property type="protein sequence ID" value="GEL19795.1"/>
    <property type="molecule type" value="Genomic_DNA"/>
</dbReference>
<evidence type="ECO:0000313" key="5">
    <source>
        <dbReference type="Proteomes" id="UP000321328"/>
    </source>
</evidence>
<dbReference type="SUPFAM" id="SSF81324">
    <property type="entry name" value="Voltage-gated potassium channels"/>
    <property type="match status" value="1"/>
</dbReference>
<dbReference type="OrthoDB" id="9799090at2"/>
<gene>
    <name evidence="4" type="ORF">PA7_36320</name>
</gene>
<feature type="transmembrane region" description="Helical" evidence="2">
    <location>
        <begin position="126"/>
        <end position="147"/>
    </location>
</feature>
<protein>
    <submittedName>
        <fullName evidence="4">Metal transporter</fullName>
    </submittedName>
</protein>
<proteinExistence type="predicted"/>
<evidence type="ECO:0000256" key="1">
    <source>
        <dbReference type="SAM" id="MobiDB-lite"/>
    </source>
</evidence>
<dbReference type="STRING" id="1123024.GCA_000423625_04548"/>
<feature type="transmembrane region" description="Helical" evidence="2">
    <location>
        <begin position="65"/>
        <end position="89"/>
    </location>
</feature>
<dbReference type="Proteomes" id="UP000321328">
    <property type="component" value="Unassembled WGS sequence"/>
</dbReference>
<evidence type="ECO:0000313" key="4">
    <source>
        <dbReference type="EMBL" id="GEL19795.1"/>
    </source>
</evidence>
<sequence>MSLLRSGLFVAVLVTLYYLAPLDRPLDLGTWIGFVLGLLVFGATIAWQVRAILGSNVPRLRAIQAFAVGLTLLLLLFASTYIVIAHSASDSFSEPLSRTDALYFTVTVFATVGFGDIVPRTEVARIVTMIQMIMGLVALGLVAKVLLGAAQEAVQRRGAGPAAEPGFTGSPENPGSAR</sequence>
<dbReference type="Pfam" id="PF07885">
    <property type="entry name" value="Ion_trans_2"/>
    <property type="match status" value="1"/>
</dbReference>
<name>A0A511D4U8_9PSEU</name>
<organism evidence="4 5">
    <name type="scientific">Pseudonocardia asaccharolytica DSM 44247 = NBRC 16224</name>
    <dbReference type="NCBI Taxonomy" id="1123024"/>
    <lineage>
        <taxon>Bacteria</taxon>
        <taxon>Bacillati</taxon>
        <taxon>Actinomycetota</taxon>
        <taxon>Actinomycetes</taxon>
        <taxon>Pseudonocardiales</taxon>
        <taxon>Pseudonocardiaceae</taxon>
        <taxon>Pseudonocardia</taxon>
    </lineage>
</organism>